<sequence length="273" mass="28620">MIDDSPHDGTDDEVIALDLALDAVARRDYRDADPVVAALAGFAQEIDGQATALTRRRRLPALRPSHAGSAKPTAATASAPRRPRAARASRPGRGRRRLLAIPLLACLALAVAVPLSNTPDAPLYPLHRMLFEQGQPSPADSARLHLANARQALGRVAASSGPARAAALDDARRNLTEARDLIPHITDTPTRLQLDAELASLDQRATQLAGEDQQDNPSAPSQQNNQSGQNNQNGQNGQNGGVGTNGPQDDSQNGDQGGSGQSGSVPNGNQHGR</sequence>
<protein>
    <recommendedName>
        <fullName evidence="4">DUF5667 domain-containing protein</fullName>
    </recommendedName>
</protein>
<keyword evidence="3" id="KW-1185">Reference proteome</keyword>
<proteinExistence type="predicted"/>
<feature type="compositionally biased region" description="Low complexity" evidence="1">
    <location>
        <begin position="245"/>
        <end position="254"/>
    </location>
</feature>
<accession>A0ABP8DW48</accession>
<dbReference type="Proteomes" id="UP001500620">
    <property type="component" value="Unassembled WGS sequence"/>
</dbReference>
<evidence type="ECO:0008006" key="4">
    <source>
        <dbReference type="Google" id="ProtNLM"/>
    </source>
</evidence>
<gene>
    <name evidence="2" type="ORF">GCM10022255_115050</name>
</gene>
<evidence type="ECO:0000313" key="3">
    <source>
        <dbReference type="Proteomes" id="UP001500620"/>
    </source>
</evidence>
<evidence type="ECO:0000256" key="1">
    <source>
        <dbReference type="SAM" id="MobiDB-lite"/>
    </source>
</evidence>
<feature type="region of interest" description="Disordered" evidence="1">
    <location>
        <begin position="207"/>
        <end position="273"/>
    </location>
</feature>
<dbReference type="RefSeq" id="WP_345144542.1">
    <property type="nucleotide sequence ID" value="NZ_BAABAT010000099.1"/>
</dbReference>
<feature type="compositionally biased region" description="Low complexity" evidence="1">
    <location>
        <begin position="215"/>
        <end position="236"/>
    </location>
</feature>
<evidence type="ECO:0000313" key="2">
    <source>
        <dbReference type="EMBL" id="GAA4264142.1"/>
    </source>
</evidence>
<feature type="compositionally biased region" description="Low complexity" evidence="1">
    <location>
        <begin position="61"/>
        <end position="80"/>
    </location>
</feature>
<comment type="caution">
    <text evidence="2">The sequence shown here is derived from an EMBL/GenBank/DDBJ whole genome shotgun (WGS) entry which is preliminary data.</text>
</comment>
<reference evidence="3" key="1">
    <citation type="journal article" date="2019" name="Int. J. Syst. Evol. Microbiol.">
        <title>The Global Catalogue of Microorganisms (GCM) 10K type strain sequencing project: providing services to taxonomists for standard genome sequencing and annotation.</title>
        <authorList>
            <consortium name="The Broad Institute Genomics Platform"/>
            <consortium name="The Broad Institute Genome Sequencing Center for Infectious Disease"/>
            <person name="Wu L."/>
            <person name="Ma J."/>
        </authorList>
    </citation>
    <scope>NUCLEOTIDE SEQUENCE [LARGE SCALE GENOMIC DNA]</scope>
    <source>
        <strain evidence="3">JCM 17441</strain>
    </source>
</reference>
<organism evidence="2 3">
    <name type="scientific">Dactylosporangium darangshiense</name>
    <dbReference type="NCBI Taxonomy" id="579108"/>
    <lineage>
        <taxon>Bacteria</taxon>
        <taxon>Bacillati</taxon>
        <taxon>Actinomycetota</taxon>
        <taxon>Actinomycetes</taxon>
        <taxon>Micromonosporales</taxon>
        <taxon>Micromonosporaceae</taxon>
        <taxon>Dactylosporangium</taxon>
    </lineage>
</organism>
<feature type="region of interest" description="Disordered" evidence="1">
    <location>
        <begin position="61"/>
        <end position="92"/>
    </location>
</feature>
<name>A0ABP8DW48_9ACTN</name>
<dbReference type="EMBL" id="BAABAT010000099">
    <property type="protein sequence ID" value="GAA4264142.1"/>
    <property type="molecule type" value="Genomic_DNA"/>
</dbReference>
<feature type="compositionally biased region" description="Low complexity" evidence="1">
    <location>
        <begin position="262"/>
        <end position="273"/>
    </location>
</feature>
<feature type="compositionally biased region" description="Basic residues" evidence="1">
    <location>
        <begin position="81"/>
        <end position="92"/>
    </location>
</feature>